<name>A0ABM8DP96_9BACT</name>
<dbReference type="InterPro" id="IPR011576">
    <property type="entry name" value="Pyridox_Oxase_N"/>
</dbReference>
<dbReference type="SUPFAM" id="SSF50475">
    <property type="entry name" value="FMN-binding split barrel"/>
    <property type="match status" value="1"/>
</dbReference>
<protein>
    <submittedName>
        <fullName evidence="2">FMN-binding protein</fullName>
    </submittedName>
</protein>
<dbReference type="RefSeq" id="WP_286355416.1">
    <property type="nucleotide sequence ID" value="NZ_AP027079.1"/>
</dbReference>
<proteinExistence type="predicted"/>
<evidence type="ECO:0000259" key="1">
    <source>
        <dbReference type="Pfam" id="PF01243"/>
    </source>
</evidence>
<organism evidence="2 3">
    <name type="scientific">Geothrix oryzae</name>
    <dbReference type="NCBI Taxonomy" id="2927975"/>
    <lineage>
        <taxon>Bacteria</taxon>
        <taxon>Pseudomonadati</taxon>
        <taxon>Acidobacteriota</taxon>
        <taxon>Holophagae</taxon>
        <taxon>Holophagales</taxon>
        <taxon>Holophagaceae</taxon>
        <taxon>Geothrix</taxon>
    </lineage>
</organism>
<dbReference type="Proteomes" id="UP001242010">
    <property type="component" value="Chromosome"/>
</dbReference>
<reference evidence="3" key="1">
    <citation type="journal article" date="2023" name="Int. J. Syst. Evol. Microbiol.">
        <title>Mesoterricola silvestris gen. nov., sp. nov., Mesoterricola sediminis sp. nov., Geothrix oryzae sp. nov., Geothrix edaphica sp. nov., Geothrix rubra sp. nov., and Geothrix limicola sp. nov., six novel members of Acidobacteriota isolated from soils.</title>
        <authorList>
            <person name="Itoh H."/>
            <person name="Sugisawa Y."/>
            <person name="Mise K."/>
            <person name="Xu Z."/>
            <person name="Kuniyasu M."/>
            <person name="Ushijima N."/>
            <person name="Kawano K."/>
            <person name="Kobayashi E."/>
            <person name="Shiratori Y."/>
            <person name="Masuda Y."/>
            <person name="Senoo K."/>
        </authorList>
    </citation>
    <scope>NUCLEOTIDE SEQUENCE [LARGE SCALE GENOMIC DNA]</scope>
    <source>
        <strain evidence="3">Red222</strain>
    </source>
</reference>
<evidence type="ECO:0000313" key="2">
    <source>
        <dbReference type="EMBL" id="BDU68780.1"/>
    </source>
</evidence>
<evidence type="ECO:0000313" key="3">
    <source>
        <dbReference type="Proteomes" id="UP001242010"/>
    </source>
</evidence>
<keyword evidence="3" id="KW-1185">Reference proteome</keyword>
<feature type="domain" description="Pyridoxamine 5'-phosphate oxidase N-terminal" evidence="1">
    <location>
        <begin position="3"/>
        <end position="109"/>
    </location>
</feature>
<gene>
    <name evidence="2" type="ORF">GETHOR_08810</name>
</gene>
<dbReference type="Gene3D" id="2.30.110.10">
    <property type="entry name" value="Electron Transport, Fmn-binding Protein, Chain A"/>
    <property type="match status" value="1"/>
</dbReference>
<dbReference type="Pfam" id="PF01243">
    <property type="entry name" value="PNPOx_N"/>
    <property type="match status" value="1"/>
</dbReference>
<accession>A0ABM8DP96</accession>
<sequence>MVIPEKLLEVLKQDGVVAIATLGQDGPHMVNTWNSYIRLTEDGRLLIPAGYMQQTEANVAFNHQVLVTLGSAKVAGRHGPGTGFLIKGQAAFLASGPDFETLKAKFAWVRATLAITPESITQTL</sequence>
<dbReference type="InterPro" id="IPR012349">
    <property type="entry name" value="Split_barrel_FMN-bd"/>
</dbReference>
<dbReference type="EMBL" id="AP027079">
    <property type="protein sequence ID" value="BDU68780.1"/>
    <property type="molecule type" value="Genomic_DNA"/>
</dbReference>